<organism evidence="2 3">
    <name type="scientific">Pseudoalteromonas peptidolytica F12-50-A1</name>
    <dbReference type="NCBI Taxonomy" id="1315280"/>
    <lineage>
        <taxon>Bacteria</taxon>
        <taxon>Pseudomonadati</taxon>
        <taxon>Pseudomonadota</taxon>
        <taxon>Gammaproteobacteria</taxon>
        <taxon>Alteromonadales</taxon>
        <taxon>Pseudoalteromonadaceae</taxon>
        <taxon>Pseudoalteromonas</taxon>
    </lineage>
</organism>
<accession>A0A8I0N0Z7</accession>
<proteinExistence type="predicted"/>
<protein>
    <submittedName>
        <fullName evidence="2">Uncharacterized protein</fullName>
    </submittedName>
</protein>
<evidence type="ECO:0000256" key="1">
    <source>
        <dbReference type="SAM" id="Phobius"/>
    </source>
</evidence>
<dbReference type="AlphaFoldDB" id="A0A8I0N0Z7"/>
<dbReference type="Proteomes" id="UP000660708">
    <property type="component" value="Unassembled WGS sequence"/>
</dbReference>
<name>A0A8I0N0Z7_9GAMM</name>
<keyword evidence="1" id="KW-1133">Transmembrane helix</keyword>
<comment type="caution">
    <text evidence="2">The sequence shown here is derived from an EMBL/GenBank/DDBJ whole genome shotgun (WGS) entry which is preliminary data.</text>
</comment>
<keyword evidence="3" id="KW-1185">Reference proteome</keyword>
<evidence type="ECO:0000313" key="3">
    <source>
        <dbReference type="Proteomes" id="UP000660708"/>
    </source>
</evidence>
<dbReference type="EMBL" id="AQHF01000034">
    <property type="protein sequence ID" value="MBE0348745.1"/>
    <property type="molecule type" value="Genomic_DNA"/>
</dbReference>
<reference evidence="2 3" key="1">
    <citation type="submission" date="2015-06" db="EMBL/GenBank/DDBJ databases">
        <title>Genome sequence of Pseudoalteromonas peptidolytica.</title>
        <authorList>
            <person name="Xie B.-B."/>
            <person name="Rong J.-C."/>
            <person name="Qin Q.-L."/>
            <person name="Zhang Y.-Z."/>
        </authorList>
    </citation>
    <scope>NUCLEOTIDE SEQUENCE [LARGE SCALE GENOMIC DNA]</scope>
    <source>
        <strain evidence="2 3">F12-50-A1</strain>
    </source>
</reference>
<keyword evidence="1" id="KW-0472">Membrane</keyword>
<evidence type="ECO:0000313" key="2">
    <source>
        <dbReference type="EMBL" id="MBE0348745.1"/>
    </source>
</evidence>
<sequence length="62" mass="6962">MPTELGTLAIAGYGSGVIAKIFMPKIALFIKPVDMKKSLKMLFEEGVWKNITCDEQADFRIR</sequence>
<gene>
    <name evidence="2" type="ORF">PPEP_b0570</name>
</gene>
<keyword evidence="1" id="KW-0812">Transmembrane</keyword>
<feature type="transmembrane region" description="Helical" evidence="1">
    <location>
        <begin position="6"/>
        <end position="30"/>
    </location>
</feature>